<reference evidence="2 3" key="1">
    <citation type="submission" date="2021-08" db="EMBL/GenBank/DDBJ databases">
        <title>Draft Genome Sequence of Phanerochaete sordida strain YK-624.</title>
        <authorList>
            <person name="Mori T."/>
            <person name="Dohra H."/>
            <person name="Suzuki T."/>
            <person name="Kawagishi H."/>
            <person name="Hirai H."/>
        </authorList>
    </citation>
    <scope>NUCLEOTIDE SEQUENCE [LARGE SCALE GENOMIC DNA]</scope>
    <source>
        <strain evidence="2 3">YK-624</strain>
    </source>
</reference>
<keyword evidence="1" id="KW-0812">Transmembrane</keyword>
<protein>
    <submittedName>
        <fullName evidence="2">Uncharacterized protein</fullName>
    </submittedName>
</protein>
<evidence type="ECO:0000256" key="1">
    <source>
        <dbReference type="SAM" id="Phobius"/>
    </source>
</evidence>
<keyword evidence="3" id="KW-1185">Reference proteome</keyword>
<sequence length="165" mass="18727">MQFVAQVDYACLDPSQHGAEVFFDSLKQPLLYPADGPFQLGTRTWVPPAPTLEKRKVECDSLRAVAAYRTPTYNARESAPYRNKYNEARPRRVVEQPESVTVLDSLMTFGAGDDFNSTNVNELGSPLPVTRYEFSSSLFFFLVCVAVVWLLFTVGRYPARRFSRK</sequence>
<gene>
    <name evidence="2" type="ORF">PsYK624_169780</name>
</gene>
<name>A0A9P3GYF6_9APHY</name>
<feature type="transmembrane region" description="Helical" evidence="1">
    <location>
        <begin position="138"/>
        <end position="159"/>
    </location>
</feature>
<keyword evidence="1" id="KW-1133">Transmembrane helix</keyword>
<dbReference type="AlphaFoldDB" id="A0A9P3GYF6"/>
<dbReference type="Proteomes" id="UP000703269">
    <property type="component" value="Unassembled WGS sequence"/>
</dbReference>
<evidence type="ECO:0000313" key="2">
    <source>
        <dbReference type="EMBL" id="GJF00681.1"/>
    </source>
</evidence>
<organism evidence="2 3">
    <name type="scientific">Phanerochaete sordida</name>
    <dbReference type="NCBI Taxonomy" id="48140"/>
    <lineage>
        <taxon>Eukaryota</taxon>
        <taxon>Fungi</taxon>
        <taxon>Dikarya</taxon>
        <taxon>Basidiomycota</taxon>
        <taxon>Agaricomycotina</taxon>
        <taxon>Agaricomycetes</taxon>
        <taxon>Polyporales</taxon>
        <taxon>Phanerochaetaceae</taxon>
        <taxon>Phanerochaete</taxon>
    </lineage>
</organism>
<proteinExistence type="predicted"/>
<comment type="caution">
    <text evidence="2">The sequence shown here is derived from an EMBL/GenBank/DDBJ whole genome shotgun (WGS) entry which is preliminary data.</text>
</comment>
<dbReference type="EMBL" id="BPQB01000182">
    <property type="protein sequence ID" value="GJF00681.1"/>
    <property type="molecule type" value="Genomic_DNA"/>
</dbReference>
<evidence type="ECO:0000313" key="3">
    <source>
        <dbReference type="Proteomes" id="UP000703269"/>
    </source>
</evidence>
<accession>A0A9P3GYF6</accession>
<keyword evidence="1" id="KW-0472">Membrane</keyword>